<dbReference type="EMBL" id="MGDD01000066">
    <property type="protein sequence ID" value="OGL47603.1"/>
    <property type="molecule type" value="Genomic_DNA"/>
</dbReference>
<organism evidence="2 3">
    <name type="scientific">Candidatus Schekmanbacteria bacterium RBG_13_48_7</name>
    <dbReference type="NCBI Taxonomy" id="1817878"/>
    <lineage>
        <taxon>Bacteria</taxon>
        <taxon>Candidatus Schekmaniibacteriota</taxon>
    </lineage>
</organism>
<protein>
    <recommendedName>
        <fullName evidence="1">SpoVT-AbrB domain-containing protein</fullName>
    </recommendedName>
</protein>
<proteinExistence type="predicted"/>
<gene>
    <name evidence="2" type="ORF">A2161_15435</name>
</gene>
<dbReference type="PANTHER" id="PTHR34860">
    <property type="entry name" value="REPRESSOR-LIKE PROTEIN SSO7C3"/>
    <property type="match status" value="1"/>
</dbReference>
<dbReference type="InterPro" id="IPR037914">
    <property type="entry name" value="SpoVT-AbrB_sf"/>
</dbReference>
<dbReference type="InterPro" id="IPR007159">
    <property type="entry name" value="SpoVT-AbrB_dom"/>
</dbReference>
<dbReference type="Pfam" id="PF04014">
    <property type="entry name" value="MazE_antitoxin"/>
    <property type="match status" value="1"/>
</dbReference>
<dbReference type="InterPro" id="IPR052975">
    <property type="entry name" value="Repressor-like_regulatory"/>
</dbReference>
<dbReference type="SMART" id="SM00966">
    <property type="entry name" value="SpoVT_AbrB"/>
    <property type="match status" value="1"/>
</dbReference>
<evidence type="ECO:0000259" key="1">
    <source>
        <dbReference type="SMART" id="SM00966"/>
    </source>
</evidence>
<sequence length="83" mass="9508">MEKTRLSDKGQIVIPKSVREHYRWKSGTEFVVIDIDGGIFLKPLKPFKQTHIREVLGCTGYRGARKSFKDMEKAIEKGITGKK</sequence>
<accession>A0A1F7S1A3</accession>
<evidence type="ECO:0000313" key="3">
    <source>
        <dbReference type="Proteomes" id="UP000179266"/>
    </source>
</evidence>
<dbReference type="NCBIfam" id="TIGR01439">
    <property type="entry name" value="lp_hng_hel_AbrB"/>
    <property type="match status" value="1"/>
</dbReference>
<comment type="caution">
    <text evidence="2">The sequence shown here is derived from an EMBL/GenBank/DDBJ whole genome shotgun (WGS) entry which is preliminary data.</text>
</comment>
<dbReference type="Proteomes" id="UP000179266">
    <property type="component" value="Unassembled WGS sequence"/>
</dbReference>
<dbReference type="GO" id="GO:0003677">
    <property type="term" value="F:DNA binding"/>
    <property type="evidence" value="ECO:0007669"/>
    <property type="project" value="InterPro"/>
</dbReference>
<evidence type="ECO:0000313" key="2">
    <source>
        <dbReference type="EMBL" id="OGL47603.1"/>
    </source>
</evidence>
<feature type="domain" description="SpoVT-AbrB" evidence="1">
    <location>
        <begin position="4"/>
        <end position="49"/>
    </location>
</feature>
<dbReference type="SUPFAM" id="SSF89447">
    <property type="entry name" value="AbrB/MazE/MraZ-like"/>
    <property type="match status" value="1"/>
</dbReference>
<dbReference type="AlphaFoldDB" id="A0A1F7S1A3"/>
<reference evidence="2 3" key="1">
    <citation type="journal article" date="2016" name="Nat. Commun.">
        <title>Thousands of microbial genomes shed light on interconnected biogeochemical processes in an aquifer system.</title>
        <authorList>
            <person name="Anantharaman K."/>
            <person name="Brown C.T."/>
            <person name="Hug L.A."/>
            <person name="Sharon I."/>
            <person name="Castelle C.J."/>
            <person name="Probst A.J."/>
            <person name="Thomas B.C."/>
            <person name="Singh A."/>
            <person name="Wilkins M.J."/>
            <person name="Karaoz U."/>
            <person name="Brodie E.L."/>
            <person name="Williams K.H."/>
            <person name="Hubbard S.S."/>
            <person name="Banfield J.F."/>
        </authorList>
    </citation>
    <scope>NUCLEOTIDE SEQUENCE [LARGE SCALE GENOMIC DNA]</scope>
</reference>
<dbReference type="PANTHER" id="PTHR34860:SF6">
    <property type="entry name" value="REPRESSOR-LIKE PROTEIN SSO7C3"/>
    <property type="match status" value="1"/>
</dbReference>
<dbReference type="Gene3D" id="2.10.260.10">
    <property type="match status" value="1"/>
</dbReference>
<name>A0A1F7S1A3_9BACT</name>